<evidence type="ECO:0000259" key="1">
    <source>
        <dbReference type="Pfam" id="PF22740"/>
    </source>
</evidence>
<keyword evidence="3" id="KW-1185">Reference proteome</keyword>
<dbReference type="PANTHER" id="PTHR30448:SF0">
    <property type="entry name" value="RNASE ADAPTER PROTEIN RAPZ"/>
    <property type="match status" value="1"/>
</dbReference>
<dbReference type="AlphaFoldDB" id="A0A840V5U0"/>
<dbReference type="InterPro" id="IPR053931">
    <property type="entry name" value="RapZ_C"/>
</dbReference>
<protein>
    <submittedName>
        <fullName evidence="2">UPF0042 nucleotide-binding protein</fullName>
    </submittedName>
</protein>
<dbReference type="Proteomes" id="UP000539642">
    <property type="component" value="Unassembled WGS sequence"/>
</dbReference>
<dbReference type="InterPro" id="IPR005337">
    <property type="entry name" value="RapZ-like"/>
</dbReference>
<dbReference type="Pfam" id="PF22740">
    <property type="entry name" value="PapZ_C"/>
    <property type="match status" value="1"/>
</dbReference>
<gene>
    <name evidence="2" type="ORF">HNQ81_002870</name>
</gene>
<evidence type="ECO:0000313" key="3">
    <source>
        <dbReference type="Proteomes" id="UP000539642"/>
    </source>
</evidence>
<name>A0A840V5U0_9BACT</name>
<comment type="caution">
    <text evidence="2">The sequence shown here is derived from an EMBL/GenBank/DDBJ whole genome shotgun (WGS) entry which is preliminary data.</text>
</comment>
<sequence>MDDRLQFTLSSFGFKYGPPLTATHLWDVRFLPNPYWVEEMRDLTGLDPCVAAYVLDNPAGREFLRLTRPLLVYLVEQNLAAGRPDMWLAIGCTGGQHRSVAVVEALGRDLRSLPIDLAVSHRDCPRSEERLVQGR</sequence>
<organism evidence="2 3">
    <name type="scientific">Desulfoprunum benzoelyticum</name>
    <dbReference type="NCBI Taxonomy" id="1506996"/>
    <lineage>
        <taxon>Bacteria</taxon>
        <taxon>Pseudomonadati</taxon>
        <taxon>Thermodesulfobacteriota</taxon>
        <taxon>Desulfobulbia</taxon>
        <taxon>Desulfobulbales</taxon>
        <taxon>Desulfobulbaceae</taxon>
        <taxon>Desulfoprunum</taxon>
    </lineage>
</organism>
<accession>A0A840V5U0</accession>
<dbReference type="EMBL" id="JACHEO010000019">
    <property type="protein sequence ID" value="MBB5349119.1"/>
    <property type="molecule type" value="Genomic_DNA"/>
</dbReference>
<dbReference type="GO" id="GO:0005524">
    <property type="term" value="F:ATP binding"/>
    <property type="evidence" value="ECO:0007669"/>
    <property type="project" value="InterPro"/>
</dbReference>
<dbReference type="RefSeq" id="WP_183351930.1">
    <property type="nucleotide sequence ID" value="NZ_JACHEO010000019.1"/>
</dbReference>
<evidence type="ECO:0000313" key="2">
    <source>
        <dbReference type="EMBL" id="MBB5349119.1"/>
    </source>
</evidence>
<dbReference type="PANTHER" id="PTHR30448">
    <property type="entry name" value="RNASE ADAPTER PROTEIN RAPZ"/>
    <property type="match status" value="1"/>
</dbReference>
<reference evidence="2 3" key="1">
    <citation type="submission" date="2020-08" db="EMBL/GenBank/DDBJ databases">
        <title>Genomic Encyclopedia of Type Strains, Phase IV (KMG-IV): sequencing the most valuable type-strain genomes for metagenomic binning, comparative biology and taxonomic classification.</title>
        <authorList>
            <person name="Goeker M."/>
        </authorList>
    </citation>
    <scope>NUCLEOTIDE SEQUENCE [LARGE SCALE GENOMIC DNA]</scope>
    <source>
        <strain evidence="2 3">DSM 28570</strain>
    </source>
</reference>
<proteinExistence type="predicted"/>
<feature type="domain" description="RapZ C-terminal" evidence="1">
    <location>
        <begin position="6"/>
        <end position="124"/>
    </location>
</feature>